<dbReference type="GO" id="GO:0004497">
    <property type="term" value="F:monooxygenase activity"/>
    <property type="evidence" value="ECO:0007669"/>
    <property type="project" value="UniProtKB-KW"/>
</dbReference>
<organism evidence="9 10">
    <name type="scientific">Streptomyces fumanus</name>
    <dbReference type="NCBI Taxonomy" id="67302"/>
    <lineage>
        <taxon>Bacteria</taxon>
        <taxon>Bacillati</taxon>
        <taxon>Actinomycetota</taxon>
        <taxon>Actinomycetes</taxon>
        <taxon>Kitasatosporales</taxon>
        <taxon>Streptomycetaceae</taxon>
        <taxon>Streptomyces</taxon>
    </lineage>
</organism>
<evidence type="ECO:0000256" key="6">
    <source>
        <dbReference type="ARBA" id="ARBA00023033"/>
    </source>
</evidence>
<dbReference type="Proteomes" id="UP000630718">
    <property type="component" value="Unassembled WGS sequence"/>
</dbReference>
<accession>A0A919AAI5</accession>
<dbReference type="EMBL" id="BNBI01000003">
    <property type="protein sequence ID" value="GHE92062.1"/>
    <property type="molecule type" value="Genomic_DNA"/>
</dbReference>
<dbReference type="RefSeq" id="WP_190203319.1">
    <property type="nucleotide sequence ID" value="NZ_BNBI01000003.1"/>
</dbReference>
<evidence type="ECO:0000256" key="5">
    <source>
        <dbReference type="ARBA" id="ARBA00023004"/>
    </source>
</evidence>
<feature type="compositionally biased region" description="Basic and acidic residues" evidence="8">
    <location>
        <begin position="25"/>
        <end position="34"/>
    </location>
</feature>
<dbReference type="InterPro" id="IPR001128">
    <property type="entry name" value="Cyt_P450"/>
</dbReference>
<sequence length="395" mass="43960">MTEVPPGARPLPTTRTTPLDPPPELLERQRECPVDRLRYPDGSEGWLITGYDQVRAALADLRFSSRKELLRSPVQPQEPSAAKPGFFVYTDPPEHTKYRRLLTGLFTLRRMNQLAERVKEIADDALDAMERTGPPVDLVPAYALPLPSLVICELLGVPYEDREVFQHNSTVIQDINTPIEQAYAALEEMQNFLAGLVERRRAEPSDDMLGGLAAHEELTVEEVTNVCFLLLAAGHETTANMLSLGTYALLTNPDQLALLRSGGTTIEAAVEELMRYLTVNHYGPIRAVVDDFEFEGCPMKAGETVTLSAFAANRDPKHFADPDRLDFVRGGRGQLSFGHGIHQCIGQQLARIEMRIGFQALLDRFPNLHLAVPQEDVSMRDSMLIYGVASMPVAW</sequence>
<evidence type="ECO:0000313" key="9">
    <source>
        <dbReference type="EMBL" id="GHE92062.1"/>
    </source>
</evidence>
<dbReference type="CDD" id="cd11030">
    <property type="entry name" value="CYP105-like"/>
    <property type="match status" value="1"/>
</dbReference>
<keyword evidence="10" id="KW-1185">Reference proteome</keyword>
<evidence type="ECO:0000256" key="8">
    <source>
        <dbReference type="SAM" id="MobiDB-lite"/>
    </source>
</evidence>
<dbReference type="PROSITE" id="PS00086">
    <property type="entry name" value="CYTOCHROME_P450"/>
    <property type="match status" value="1"/>
</dbReference>
<protein>
    <submittedName>
        <fullName evidence="9">Cytochrome P450</fullName>
    </submittedName>
</protein>
<evidence type="ECO:0000256" key="7">
    <source>
        <dbReference type="RuleBase" id="RU000461"/>
    </source>
</evidence>
<dbReference type="FunFam" id="1.10.630.10:FF:000018">
    <property type="entry name" value="Cytochrome P450 monooxygenase"/>
    <property type="match status" value="1"/>
</dbReference>
<comment type="caution">
    <text evidence="9">The sequence shown here is derived from an EMBL/GenBank/DDBJ whole genome shotgun (WGS) entry which is preliminary data.</text>
</comment>
<dbReference type="PANTHER" id="PTHR46696:SF1">
    <property type="entry name" value="CYTOCHROME P450 YJIB-RELATED"/>
    <property type="match status" value="1"/>
</dbReference>
<evidence type="ECO:0000313" key="10">
    <source>
        <dbReference type="Proteomes" id="UP000630718"/>
    </source>
</evidence>
<reference evidence="9" key="2">
    <citation type="submission" date="2020-09" db="EMBL/GenBank/DDBJ databases">
        <authorList>
            <person name="Sun Q."/>
            <person name="Ohkuma M."/>
        </authorList>
    </citation>
    <scope>NUCLEOTIDE SEQUENCE</scope>
    <source>
        <strain evidence="9">JCM 4477</strain>
    </source>
</reference>
<keyword evidence="2 7" id="KW-0349">Heme</keyword>
<dbReference type="PANTHER" id="PTHR46696">
    <property type="entry name" value="P450, PUTATIVE (EUROFUNG)-RELATED"/>
    <property type="match status" value="1"/>
</dbReference>
<keyword evidence="6 7" id="KW-0503">Monooxygenase</keyword>
<keyword evidence="5 7" id="KW-0408">Iron</keyword>
<keyword evidence="4 7" id="KW-0560">Oxidoreductase</keyword>
<evidence type="ECO:0000256" key="4">
    <source>
        <dbReference type="ARBA" id="ARBA00023002"/>
    </source>
</evidence>
<dbReference type="GO" id="GO:0016705">
    <property type="term" value="F:oxidoreductase activity, acting on paired donors, with incorporation or reduction of molecular oxygen"/>
    <property type="evidence" value="ECO:0007669"/>
    <property type="project" value="InterPro"/>
</dbReference>
<dbReference type="Gene3D" id="1.10.630.10">
    <property type="entry name" value="Cytochrome P450"/>
    <property type="match status" value="1"/>
</dbReference>
<dbReference type="InterPro" id="IPR036396">
    <property type="entry name" value="Cyt_P450_sf"/>
</dbReference>
<comment type="similarity">
    <text evidence="1 7">Belongs to the cytochrome P450 family.</text>
</comment>
<keyword evidence="3 7" id="KW-0479">Metal-binding</keyword>
<evidence type="ECO:0000256" key="2">
    <source>
        <dbReference type="ARBA" id="ARBA00022617"/>
    </source>
</evidence>
<dbReference type="AlphaFoldDB" id="A0A919AAI5"/>
<name>A0A919AAI5_9ACTN</name>
<dbReference type="PRINTS" id="PR00385">
    <property type="entry name" value="P450"/>
</dbReference>
<dbReference type="GO" id="GO:0020037">
    <property type="term" value="F:heme binding"/>
    <property type="evidence" value="ECO:0007669"/>
    <property type="project" value="InterPro"/>
</dbReference>
<gene>
    <name evidence="9" type="ORF">GCM10018772_14640</name>
</gene>
<feature type="region of interest" description="Disordered" evidence="8">
    <location>
        <begin position="1"/>
        <end position="34"/>
    </location>
</feature>
<dbReference type="Pfam" id="PF00067">
    <property type="entry name" value="p450"/>
    <property type="match status" value="2"/>
</dbReference>
<evidence type="ECO:0000256" key="1">
    <source>
        <dbReference type="ARBA" id="ARBA00010617"/>
    </source>
</evidence>
<dbReference type="PRINTS" id="PR00359">
    <property type="entry name" value="BP450"/>
</dbReference>
<reference evidence="9" key="1">
    <citation type="journal article" date="2014" name="Int. J. Syst. Evol. Microbiol.">
        <title>Complete genome sequence of Corynebacterium casei LMG S-19264T (=DSM 44701T), isolated from a smear-ripened cheese.</title>
        <authorList>
            <consortium name="US DOE Joint Genome Institute (JGI-PGF)"/>
            <person name="Walter F."/>
            <person name="Albersmeier A."/>
            <person name="Kalinowski J."/>
            <person name="Ruckert C."/>
        </authorList>
    </citation>
    <scope>NUCLEOTIDE SEQUENCE</scope>
    <source>
        <strain evidence="9">JCM 4477</strain>
    </source>
</reference>
<dbReference type="InterPro" id="IPR017972">
    <property type="entry name" value="Cyt_P450_CS"/>
</dbReference>
<evidence type="ECO:0000256" key="3">
    <source>
        <dbReference type="ARBA" id="ARBA00022723"/>
    </source>
</evidence>
<dbReference type="InterPro" id="IPR002397">
    <property type="entry name" value="Cyt_P450_B"/>
</dbReference>
<proteinExistence type="inferred from homology"/>
<dbReference type="GO" id="GO:0005506">
    <property type="term" value="F:iron ion binding"/>
    <property type="evidence" value="ECO:0007669"/>
    <property type="project" value="InterPro"/>
</dbReference>
<dbReference type="SUPFAM" id="SSF48264">
    <property type="entry name" value="Cytochrome P450"/>
    <property type="match status" value="1"/>
</dbReference>